<name>A0AAD9QGZ8_ACRCE</name>
<evidence type="ECO:0000256" key="1">
    <source>
        <dbReference type="SAM" id="MobiDB-lite"/>
    </source>
</evidence>
<gene>
    <name evidence="2" type="ORF">P5673_016103</name>
</gene>
<dbReference type="EMBL" id="JARQWQ010000034">
    <property type="protein sequence ID" value="KAK2560979.1"/>
    <property type="molecule type" value="Genomic_DNA"/>
</dbReference>
<dbReference type="AlphaFoldDB" id="A0AAD9QGZ8"/>
<dbReference type="Proteomes" id="UP001249851">
    <property type="component" value="Unassembled WGS sequence"/>
</dbReference>
<feature type="compositionally biased region" description="Polar residues" evidence="1">
    <location>
        <begin position="16"/>
        <end position="30"/>
    </location>
</feature>
<proteinExistence type="predicted"/>
<reference evidence="2" key="2">
    <citation type="journal article" date="2023" name="Science">
        <title>Genomic signatures of disease resistance in endangered staghorn corals.</title>
        <authorList>
            <person name="Vollmer S.V."/>
            <person name="Selwyn J.D."/>
            <person name="Despard B.A."/>
            <person name="Roesel C.L."/>
        </authorList>
    </citation>
    <scope>NUCLEOTIDE SEQUENCE</scope>
    <source>
        <strain evidence="2">K2</strain>
    </source>
</reference>
<feature type="region of interest" description="Disordered" evidence="1">
    <location>
        <begin position="1"/>
        <end position="43"/>
    </location>
</feature>
<feature type="compositionally biased region" description="Basic and acidic residues" evidence="1">
    <location>
        <begin position="32"/>
        <end position="43"/>
    </location>
</feature>
<protein>
    <submittedName>
        <fullName evidence="2">Uncharacterized protein</fullName>
    </submittedName>
</protein>
<sequence length="132" mass="14282">MENAMTSNCKRPPLSSRKSNQLQDENQMFMTTHDREREGPRDAKYVTQEKDACSFKSDREQPSIINTPGMIPVAASKDDFQSSLGCGVCLKIEGSGKAAAADLEGSPPVEGTLMGIVVDQDDSISQGIQDTL</sequence>
<organism evidence="2 3">
    <name type="scientific">Acropora cervicornis</name>
    <name type="common">Staghorn coral</name>
    <dbReference type="NCBI Taxonomy" id="6130"/>
    <lineage>
        <taxon>Eukaryota</taxon>
        <taxon>Metazoa</taxon>
        <taxon>Cnidaria</taxon>
        <taxon>Anthozoa</taxon>
        <taxon>Hexacorallia</taxon>
        <taxon>Scleractinia</taxon>
        <taxon>Astrocoeniina</taxon>
        <taxon>Acroporidae</taxon>
        <taxon>Acropora</taxon>
    </lineage>
</organism>
<comment type="caution">
    <text evidence="2">The sequence shown here is derived from an EMBL/GenBank/DDBJ whole genome shotgun (WGS) entry which is preliminary data.</text>
</comment>
<keyword evidence="3" id="KW-1185">Reference proteome</keyword>
<reference evidence="2" key="1">
    <citation type="journal article" date="2023" name="G3 (Bethesda)">
        <title>Whole genome assembly and annotation of the endangered Caribbean coral Acropora cervicornis.</title>
        <authorList>
            <person name="Selwyn J.D."/>
            <person name="Vollmer S.V."/>
        </authorList>
    </citation>
    <scope>NUCLEOTIDE SEQUENCE</scope>
    <source>
        <strain evidence="2">K2</strain>
    </source>
</reference>
<evidence type="ECO:0000313" key="2">
    <source>
        <dbReference type="EMBL" id="KAK2560979.1"/>
    </source>
</evidence>
<accession>A0AAD9QGZ8</accession>
<evidence type="ECO:0000313" key="3">
    <source>
        <dbReference type="Proteomes" id="UP001249851"/>
    </source>
</evidence>